<dbReference type="Gene3D" id="3.40.50.1000">
    <property type="entry name" value="HAD superfamily/HAD-like"/>
    <property type="match status" value="1"/>
</dbReference>
<dbReference type="SUPFAM" id="SSF56784">
    <property type="entry name" value="HAD-like"/>
    <property type="match status" value="1"/>
</dbReference>
<dbReference type="Proteomes" id="UP000267464">
    <property type="component" value="Unassembled WGS sequence"/>
</dbReference>
<reference evidence="8 9" key="1">
    <citation type="submission" date="2018-08" db="EMBL/GenBank/DDBJ databases">
        <authorList>
            <person name="Khan S.A."/>
            <person name="Jeon C.O."/>
            <person name="Chun B.H."/>
            <person name="Jeong S.E."/>
        </authorList>
    </citation>
    <scope>NUCLEOTIDE SEQUENCE [LARGE SCALE GENOMIC DNA]</scope>
    <source>
        <strain evidence="8 9">S-16</strain>
    </source>
</reference>
<dbReference type="CDD" id="cd07503">
    <property type="entry name" value="HAD_HisB-N"/>
    <property type="match status" value="1"/>
</dbReference>
<accession>A0A3N7HL23</accession>
<dbReference type="GO" id="GO:0046872">
    <property type="term" value="F:metal ion binding"/>
    <property type="evidence" value="ECO:0007669"/>
    <property type="project" value="UniProtKB-KW"/>
</dbReference>
<keyword evidence="6" id="KW-0119">Carbohydrate metabolism</keyword>
<name>A0A3N7HL23_9BURK</name>
<evidence type="ECO:0000256" key="1">
    <source>
        <dbReference type="ARBA" id="ARBA00004496"/>
    </source>
</evidence>
<evidence type="ECO:0000313" key="9">
    <source>
        <dbReference type="Proteomes" id="UP000267464"/>
    </source>
</evidence>
<keyword evidence="3" id="KW-0963">Cytoplasm</keyword>
<evidence type="ECO:0000256" key="3">
    <source>
        <dbReference type="ARBA" id="ARBA00022490"/>
    </source>
</evidence>
<keyword evidence="5 8" id="KW-0378">Hydrolase</keyword>
<evidence type="ECO:0000256" key="2">
    <source>
        <dbReference type="ARBA" id="ARBA00005628"/>
    </source>
</evidence>
<dbReference type="InterPro" id="IPR006549">
    <property type="entry name" value="HAD-SF_hydro_IIIA"/>
</dbReference>
<protein>
    <recommendedName>
        <fullName evidence="7">D,D-heptose 1,7-bisphosphate phosphatase</fullName>
    </recommendedName>
</protein>
<dbReference type="GO" id="GO:0016791">
    <property type="term" value="F:phosphatase activity"/>
    <property type="evidence" value="ECO:0007669"/>
    <property type="project" value="InterPro"/>
</dbReference>
<comment type="similarity">
    <text evidence="2">Belongs to the GmhB family.</text>
</comment>
<evidence type="ECO:0000256" key="6">
    <source>
        <dbReference type="ARBA" id="ARBA00023277"/>
    </source>
</evidence>
<evidence type="ECO:0000256" key="7">
    <source>
        <dbReference type="ARBA" id="ARBA00031828"/>
    </source>
</evidence>
<dbReference type="EMBL" id="QUSW01000006">
    <property type="protein sequence ID" value="RQP22800.1"/>
    <property type="molecule type" value="Genomic_DNA"/>
</dbReference>
<organism evidence="8 9">
    <name type="scientific">Piscinibacter terrae</name>
    <dbReference type="NCBI Taxonomy" id="2496871"/>
    <lineage>
        <taxon>Bacteria</taxon>
        <taxon>Pseudomonadati</taxon>
        <taxon>Pseudomonadota</taxon>
        <taxon>Betaproteobacteria</taxon>
        <taxon>Burkholderiales</taxon>
        <taxon>Sphaerotilaceae</taxon>
        <taxon>Piscinibacter</taxon>
    </lineage>
</organism>
<dbReference type="OrthoDB" id="9781367at2"/>
<dbReference type="InterPro" id="IPR023214">
    <property type="entry name" value="HAD_sf"/>
</dbReference>
<dbReference type="PANTHER" id="PTHR42891:SF1">
    <property type="entry name" value="D-GLYCERO-BETA-D-MANNO-HEPTOSE-1,7-BISPHOSPHATE 7-PHOSPHATASE"/>
    <property type="match status" value="1"/>
</dbReference>
<dbReference type="AlphaFoldDB" id="A0A3N7HL23"/>
<dbReference type="InterPro" id="IPR006543">
    <property type="entry name" value="Histidinol-phos"/>
</dbReference>
<comment type="subcellular location">
    <subcellularLocation>
        <location evidence="1">Cytoplasm</location>
    </subcellularLocation>
</comment>
<keyword evidence="9" id="KW-1185">Reference proteome</keyword>
<keyword evidence="4" id="KW-0479">Metal-binding</keyword>
<dbReference type="NCBIfam" id="TIGR01656">
    <property type="entry name" value="Histidinol-ppas"/>
    <property type="match status" value="1"/>
</dbReference>
<reference evidence="8 9" key="2">
    <citation type="submission" date="2018-12" db="EMBL/GenBank/DDBJ databases">
        <title>Rhizobacter gummiphilus sp. nov., a rubber-degrading bacterium isolated from the soil of a botanical garden in Japan.</title>
        <authorList>
            <person name="Shunsuke S.S."/>
        </authorList>
    </citation>
    <scope>NUCLEOTIDE SEQUENCE [LARGE SCALE GENOMIC DNA]</scope>
    <source>
        <strain evidence="8 9">S-16</strain>
    </source>
</reference>
<evidence type="ECO:0000256" key="4">
    <source>
        <dbReference type="ARBA" id="ARBA00022723"/>
    </source>
</evidence>
<proteinExistence type="inferred from homology"/>
<dbReference type="GO" id="GO:0005975">
    <property type="term" value="P:carbohydrate metabolic process"/>
    <property type="evidence" value="ECO:0007669"/>
    <property type="project" value="InterPro"/>
</dbReference>
<dbReference type="PANTHER" id="PTHR42891">
    <property type="entry name" value="D-GLYCERO-BETA-D-MANNO-HEPTOSE-1,7-BISPHOSPHATE 7-PHOSPHATASE"/>
    <property type="match status" value="1"/>
</dbReference>
<dbReference type="GO" id="GO:0005737">
    <property type="term" value="C:cytoplasm"/>
    <property type="evidence" value="ECO:0007669"/>
    <property type="project" value="UniProtKB-SubCell"/>
</dbReference>
<dbReference type="NCBIfam" id="TIGR01662">
    <property type="entry name" value="HAD-SF-IIIA"/>
    <property type="match status" value="1"/>
</dbReference>
<sequence>MAALFPDFDSTLPPVDLARAVFLDKDGTLIDEIPHNVDPERVRFTPQAVDALRLLNDQGFHIVIVSNQPGLAFGLYTRAQLSVLHMALREMLEREGIPLLDFFTCAHAAGAGPVPACLCRKPAPGLLRQAARTHGLDLSRSWMIGDLLDDVEAGRRAGCQSILLDVGHETAWRRSPLRTPHHRAANMLHAAQWIVAQEPSTMPLMPAGMPLASGETPVYS</sequence>
<gene>
    <name evidence="8" type="ORF">DZC73_21140</name>
</gene>
<evidence type="ECO:0000256" key="5">
    <source>
        <dbReference type="ARBA" id="ARBA00022801"/>
    </source>
</evidence>
<dbReference type="InterPro" id="IPR004446">
    <property type="entry name" value="Heptose_bisP_phosphatase"/>
</dbReference>
<evidence type="ECO:0000313" key="8">
    <source>
        <dbReference type="EMBL" id="RQP22800.1"/>
    </source>
</evidence>
<dbReference type="Pfam" id="PF13242">
    <property type="entry name" value="Hydrolase_like"/>
    <property type="match status" value="1"/>
</dbReference>
<dbReference type="InterPro" id="IPR036412">
    <property type="entry name" value="HAD-like_sf"/>
</dbReference>
<comment type="caution">
    <text evidence="8">The sequence shown here is derived from an EMBL/GenBank/DDBJ whole genome shotgun (WGS) entry which is preliminary data.</text>
</comment>
<dbReference type="RefSeq" id="WP_124542373.1">
    <property type="nucleotide sequence ID" value="NZ_QUSW01000006.1"/>
</dbReference>